<gene>
    <name evidence="2" type="ORF">HAX54_040987</name>
</gene>
<protein>
    <submittedName>
        <fullName evidence="2">Uncharacterized protein</fullName>
    </submittedName>
</protein>
<name>A0ABS8SKM2_DATST</name>
<proteinExistence type="predicted"/>
<evidence type="ECO:0000313" key="2">
    <source>
        <dbReference type="EMBL" id="MCD7459479.1"/>
    </source>
</evidence>
<reference evidence="2 3" key="1">
    <citation type="journal article" date="2021" name="BMC Genomics">
        <title>Datura genome reveals duplications of psychoactive alkaloid biosynthetic genes and high mutation rate following tissue culture.</title>
        <authorList>
            <person name="Rajewski A."/>
            <person name="Carter-House D."/>
            <person name="Stajich J."/>
            <person name="Litt A."/>
        </authorList>
    </citation>
    <scope>NUCLEOTIDE SEQUENCE [LARGE SCALE GENOMIC DNA]</scope>
    <source>
        <strain evidence="2">AR-01</strain>
    </source>
</reference>
<feature type="compositionally biased region" description="Basic and acidic residues" evidence="1">
    <location>
        <begin position="20"/>
        <end position="33"/>
    </location>
</feature>
<feature type="non-terminal residue" evidence="2">
    <location>
        <position position="1"/>
    </location>
</feature>
<evidence type="ECO:0000313" key="3">
    <source>
        <dbReference type="Proteomes" id="UP000823775"/>
    </source>
</evidence>
<accession>A0ABS8SKM2</accession>
<dbReference type="Proteomes" id="UP000823775">
    <property type="component" value="Unassembled WGS sequence"/>
</dbReference>
<feature type="region of interest" description="Disordered" evidence="1">
    <location>
        <begin position="13"/>
        <end position="33"/>
    </location>
</feature>
<organism evidence="2 3">
    <name type="scientific">Datura stramonium</name>
    <name type="common">Jimsonweed</name>
    <name type="synonym">Common thornapple</name>
    <dbReference type="NCBI Taxonomy" id="4076"/>
    <lineage>
        <taxon>Eukaryota</taxon>
        <taxon>Viridiplantae</taxon>
        <taxon>Streptophyta</taxon>
        <taxon>Embryophyta</taxon>
        <taxon>Tracheophyta</taxon>
        <taxon>Spermatophyta</taxon>
        <taxon>Magnoliopsida</taxon>
        <taxon>eudicotyledons</taxon>
        <taxon>Gunneridae</taxon>
        <taxon>Pentapetalae</taxon>
        <taxon>asterids</taxon>
        <taxon>lamiids</taxon>
        <taxon>Solanales</taxon>
        <taxon>Solanaceae</taxon>
        <taxon>Solanoideae</taxon>
        <taxon>Datureae</taxon>
        <taxon>Datura</taxon>
    </lineage>
</organism>
<dbReference type="EMBL" id="JACEIK010000586">
    <property type="protein sequence ID" value="MCD7459479.1"/>
    <property type="molecule type" value="Genomic_DNA"/>
</dbReference>
<keyword evidence="3" id="KW-1185">Reference proteome</keyword>
<comment type="caution">
    <text evidence="2">The sequence shown here is derived from an EMBL/GenBank/DDBJ whole genome shotgun (WGS) entry which is preliminary data.</text>
</comment>
<sequence>NLDGEGTKPCCHFTTHRVSHGQDDKKKEIKSSKEGVTIEGHELSLLLTARGPFVDWQ</sequence>
<evidence type="ECO:0000256" key="1">
    <source>
        <dbReference type="SAM" id="MobiDB-lite"/>
    </source>
</evidence>